<reference evidence="1" key="1">
    <citation type="submission" date="2019-11" db="EMBL/GenBank/DDBJ databases">
        <authorList>
            <person name="Feng L."/>
        </authorList>
    </citation>
    <scope>NUCLEOTIDE SEQUENCE</scope>
    <source>
        <strain evidence="1">SsimulansLFYP27</strain>
    </source>
</reference>
<gene>
    <name evidence="1" type="ORF">SSLFYP27_01077</name>
</gene>
<accession>A0A6N3B395</accession>
<proteinExistence type="predicted"/>
<dbReference type="EMBL" id="CACRUO010000027">
    <property type="protein sequence ID" value="VYT96500.1"/>
    <property type="molecule type" value="Genomic_DNA"/>
</dbReference>
<dbReference type="RefSeq" id="WP_156666642.1">
    <property type="nucleotide sequence ID" value="NZ_CACRUO010000027.1"/>
</dbReference>
<dbReference type="GO" id="GO:0006355">
    <property type="term" value="P:regulation of DNA-templated transcription"/>
    <property type="evidence" value="ECO:0007669"/>
    <property type="project" value="InterPro"/>
</dbReference>
<dbReference type="AlphaFoldDB" id="A0A6N3B395"/>
<dbReference type="InterPro" id="IPR009300">
    <property type="entry name" value="Transcription_activator_RinB"/>
</dbReference>
<protein>
    <submittedName>
        <fullName evidence="1">Transcriptional activator RinB</fullName>
    </submittedName>
</protein>
<sequence>MIKTIFKIILTLTLYEAAKYITEQYMIYRTQNDDVEAPADFDINDHIHLNNLKAEVSD</sequence>
<dbReference type="Pfam" id="PF06116">
    <property type="entry name" value="RinB"/>
    <property type="match status" value="1"/>
</dbReference>
<organism evidence="1">
    <name type="scientific">Staphylococcus simulans</name>
    <dbReference type="NCBI Taxonomy" id="1286"/>
    <lineage>
        <taxon>Bacteria</taxon>
        <taxon>Bacillati</taxon>
        <taxon>Bacillota</taxon>
        <taxon>Bacilli</taxon>
        <taxon>Bacillales</taxon>
        <taxon>Staphylococcaceae</taxon>
        <taxon>Staphylococcus</taxon>
    </lineage>
</organism>
<evidence type="ECO:0000313" key="1">
    <source>
        <dbReference type="EMBL" id="VYT96500.1"/>
    </source>
</evidence>
<dbReference type="NCBIfam" id="NF047427">
    <property type="entry name" value="phage_activ_RinB"/>
    <property type="match status" value="1"/>
</dbReference>
<name>A0A6N3B395_STASI</name>